<dbReference type="InterPro" id="IPR029066">
    <property type="entry name" value="PLP-binding_barrel"/>
</dbReference>
<proteinExistence type="predicted"/>
<evidence type="ECO:0000313" key="2">
    <source>
        <dbReference type="Proteomes" id="UP000233256"/>
    </source>
</evidence>
<accession>A0A2N1PLP6</accession>
<sequence length="120" mass="13543">MKIFLNEKLRIIEKMTKLALENPEAILNEAVAAIFIIKMALEGHSGGITVSTFKEAEYYFDFGIADIVYAVGIAPSKFDRIASLINKESIPNRQFCPGSYRNYRSKGRGMDLWAAHRENP</sequence>
<reference evidence="1 2" key="1">
    <citation type="journal article" date="2017" name="ISME J.">
        <title>Potential for microbial H2 and metal transformations associated with novel bacteria and archaea in deep terrestrial subsurface sediments.</title>
        <authorList>
            <person name="Hernsdorf A.W."/>
            <person name="Amano Y."/>
            <person name="Miyakawa K."/>
            <person name="Ise K."/>
            <person name="Suzuki Y."/>
            <person name="Anantharaman K."/>
            <person name="Probst A."/>
            <person name="Burstein D."/>
            <person name="Thomas B.C."/>
            <person name="Banfield J.F."/>
        </authorList>
    </citation>
    <scope>NUCLEOTIDE SEQUENCE [LARGE SCALE GENOMIC DNA]</scope>
    <source>
        <strain evidence="1">HGW-Wallbacteria-1</strain>
    </source>
</reference>
<dbReference type="Gene3D" id="3.20.20.10">
    <property type="entry name" value="Alanine racemase"/>
    <property type="match status" value="1"/>
</dbReference>
<dbReference type="AlphaFoldDB" id="A0A2N1PLP6"/>
<dbReference type="EMBL" id="PGXC01000022">
    <property type="protein sequence ID" value="PKK89268.1"/>
    <property type="molecule type" value="Genomic_DNA"/>
</dbReference>
<name>A0A2N1PLP6_9BACT</name>
<organism evidence="1 2">
    <name type="scientific">Candidatus Wallbacteria bacterium HGW-Wallbacteria-1</name>
    <dbReference type="NCBI Taxonomy" id="2013854"/>
    <lineage>
        <taxon>Bacteria</taxon>
        <taxon>Candidatus Walliibacteriota</taxon>
    </lineage>
</organism>
<comment type="caution">
    <text evidence="1">The sequence shown here is derived from an EMBL/GenBank/DDBJ whole genome shotgun (WGS) entry which is preliminary data.</text>
</comment>
<protein>
    <submittedName>
        <fullName evidence="1">Uncharacterized protein</fullName>
    </submittedName>
</protein>
<gene>
    <name evidence="1" type="ORF">CVV64_15280</name>
</gene>
<evidence type="ECO:0000313" key="1">
    <source>
        <dbReference type="EMBL" id="PKK89268.1"/>
    </source>
</evidence>
<dbReference type="Proteomes" id="UP000233256">
    <property type="component" value="Unassembled WGS sequence"/>
</dbReference>